<gene>
    <name evidence="1" type="ORF">D9758_014945</name>
</gene>
<dbReference type="SUPFAM" id="SSF51735">
    <property type="entry name" value="NAD(P)-binding Rossmann-fold domains"/>
    <property type="match status" value="1"/>
</dbReference>
<organism evidence="1 2">
    <name type="scientific">Tetrapyrgos nigripes</name>
    <dbReference type="NCBI Taxonomy" id="182062"/>
    <lineage>
        <taxon>Eukaryota</taxon>
        <taxon>Fungi</taxon>
        <taxon>Dikarya</taxon>
        <taxon>Basidiomycota</taxon>
        <taxon>Agaricomycotina</taxon>
        <taxon>Agaricomycetes</taxon>
        <taxon>Agaricomycetidae</taxon>
        <taxon>Agaricales</taxon>
        <taxon>Marasmiineae</taxon>
        <taxon>Marasmiaceae</taxon>
        <taxon>Tetrapyrgos</taxon>
    </lineage>
</organism>
<dbReference type="InterPro" id="IPR036291">
    <property type="entry name" value="NAD(P)-bd_dom_sf"/>
</dbReference>
<proteinExistence type="predicted"/>
<dbReference type="Pfam" id="PF00106">
    <property type="entry name" value="adh_short"/>
    <property type="match status" value="1"/>
</dbReference>
<dbReference type="OrthoDB" id="9876299at2759"/>
<evidence type="ECO:0008006" key="3">
    <source>
        <dbReference type="Google" id="ProtNLM"/>
    </source>
</evidence>
<dbReference type="PRINTS" id="PR00081">
    <property type="entry name" value="GDHRDH"/>
</dbReference>
<name>A0A8H5CLD6_9AGAR</name>
<dbReference type="AlphaFoldDB" id="A0A8H5CLD6"/>
<evidence type="ECO:0000313" key="1">
    <source>
        <dbReference type="EMBL" id="KAF5342953.1"/>
    </source>
</evidence>
<protein>
    <recommendedName>
        <fullName evidence="3">NAD(P)-binding protein</fullName>
    </recommendedName>
</protein>
<dbReference type="Proteomes" id="UP000559256">
    <property type="component" value="Unassembled WGS sequence"/>
</dbReference>
<dbReference type="GO" id="GO:0016616">
    <property type="term" value="F:oxidoreductase activity, acting on the CH-OH group of donors, NAD or NADP as acceptor"/>
    <property type="evidence" value="ECO:0007669"/>
    <property type="project" value="TreeGrafter"/>
</dbReference>
<dbReference type="PANTHER" id="PTHR45458">
    <property type="entry name" value="SHORT-CHAIN DEHYDROGENASE/REDUCTASE SDR"/>
    <property type="match status" value="1"/>
</dbReference>
<dbReference type="PANTHER" id="PTHR45458:SF3">
    <property type="entry name" value="CHAIN DEHYDROGENASE (ATSC), PUTATIVE-RELATED"/>
    <property type="match status" value="1"/>
</dbReference>
<accession>A0A8H5CLD6</accession>
<keyword evidence="2" id="KW-1185">Reference proteome</keyword>
<dbReference type="EMBL" id="JAACJM010000152">
    <property type="protein sequence ID" value="KAF5342953.1"/>
    <property type="molecule type" value="Genomic_DNA"/>
</dbReference>
<dbReference type="InterPro" id="IPR052184">
    <property type="entry name" value="SDR_enzymes"/>
</dbReference>
<comment type="caution">
    <text evidence="1">The sequence shown here is derived from an EMBL/GenBank/DDBJ whole genome shotgun (WGS) entry which is preliminary data.</text>
</comment>
<reference evidence="1 2" key="1">
    <citation type="journal article" date="2020" name="ISME J.">
        <title>Uncovering the hidden diversity of litter-decomposition mechanisms in mushroom-forming fungi.</title>
        <authorList>
            <person name="Floudas D."/>
            <person name="Bentzer J."/>
            <person name="Ahren D."/>
            <person name="Johansson T."/>
            <person name="Persson P."/>
            <person name="Tunlid A."/>
        </authorList>
    </citation>
    <scope>NUCLEOTIDE SEQUENCE [LARGE SCALE GENOMIC DNA]</scope>
    <source>
        <strain evidence="1 2">CBS 291.85</strain>
    </source>
</reference>
<evidence type="ECO:0000313" key="2">
    <source>
        <dbReference type="Proteomes" id="UP000559256"/>
    </source>
</evidence>
<dbReference type="InterPro" id="IPR002347">
    <property type="entry name" value="SDR_fam"/>
</dbReference>
<sequence length="276" mass="29937">MPSHVYAIAGASRGLGLQFVIDLLARGDIVVAIARNPDRAEELQKLVKLQDEKNESEKKLFVVKGDIADTASMEAAANETAKLVPGGAIDVLINNAAYMHAATIHKNTIIDYSTPALISEMTQSFQTNILGPIITTNVFLPLLRNGSLKKVITLNTGLSDPQLTLKGGLGNTVTYSVTKSALEMVNVKYAVALKDEGFTFLDISPGVVNTAIAPPSEEELNDIMKTFARFKSVYPEWSGIPMTPAESVKLMLDIMDNSSVEDSGKFVSHKNNREWL</sequence>
<dbReference type="Gene3D" id="3.40.50.720">
    <property type="entry name" value="NAD(P)-binding Rossmann-like Domain"/>
    <property type="match status" value="1"/>
</dbReference>